<dbReference type="OrthoDB" id="10535779at2759"/>
<name>A0A504Z2G7_FASGI</name>
<accession>A0A504Z2G7</accession>
<dbReference type="Proteomes" id="UP000316759">
    <property type="component" value="Unassembled WGS sequence"/>
</dbReference>
<protein>
    <submittedName>
        <fullName evidence="2">Uncharacterized protein</fullName>
    </submittedName>
</protein>
<feature type="compositionally biased region" description="Polar residues" evidence="1">
    <location>
        <begin position="232"/>
        <end position="248"/>
    </location>
</feature>
<organism evidence="2 3">
    <name type="scientific">Fasciola gigantica</name>
    <name type="common">Giant liver fluke</name>
    <dbReference type="NCBI Taxonomy" id="46835"/>
    <lineage>
        <taxon>Eukaryota</taxon>
        <taxon>Metazoa</taxon>
        <taxon>Spiralia</taxon>
        <taxon>Lophotrochozoa</taxon>
        <taxon>Platyhelminthes</taxon>
        <taxon>Trematoda</taxon>
        <taxon>Digenea</taxon>
        <taxon>Plagiorchiida</taxon>
        <taxon>Echinostomata</taxon>
        <taxon>Echinostomatoidea</taxon>
        <taxon>Fasciolidae</taxon>
        <taxon>Fasciola</taxon>
    </lineage>
</organism>
<evidence type="ECO:0000256" key="1">
    <source>
        <dbReference type="SAM" id="MobiDB-lite"/>
    </source>
</evidence>
<dbReference type="EMBL" id="SUNJ01004098">
    <property type="protein sequence ID" value="TPP64717.1"/>
    <property type="molecule type" value="Genomic_DNA"/>
</dbReference>
<feature type="compositionally biased region" description="Polar residues" evidence="1">
    <location>
        <begin position="119"/>
        <end position="136"/>
    </location>
</feature>
<feature type="region of interest" description="Disordered" evidence="1">
    <location>
        <begin position="118"/>
        <end position="137"/>
    </location>
</feature>
<comment type="caution">
    <text evidence="2">The sequence shown here is derived from an EMBL/GenBank/DDBJ whole genome shotgun (WGS) entry which is preliminary data.</text>
</comment>
<reference evidence="2 3" key="1">
    <citation type="submission" date="2019-04" db="EMBL/GenBank/DDBJ databases">
        <title>Annotation for the trematode Fasciola gigantica.</title>
        <authorList>
            <person name="Choi Y.-J."/>
        </authorList>
    </citation>
    <scope>NUCLEOTIDE SEQUENCE [LARGE SCALE GENOMIC DNA]</scope>
    <source>
        <strain evidence="2">Uganda_cow_1</strain>
    </source>
</reference>
<keyword evidence="3" id="KW-1185">Reference proteome</keyword>
<dbReference type="AlphaFoldDB" id="A0A504Z2G7"/>
<sequence>MDLHRGRRPFTLEDFLIMSSAVNVNGDITLSHSFASDHKFAPSRPYPPSHLHQKLPVLTERQQQQQHLYAIQARVPNPPITSWYGGSQPSLDSQTFLSNVNNAESGLMGLHPSADLPSSRLSAASNAQFHSSSRLANQRARLRRSNTIGSSEIGQHLSTAMAKASLAPYHGQIGTTAHPEIGYEPIRFLLGQTANQHSFGSGPTQLNSGALALGYSPTERVLRRLAQMNNTSSLDRNGLAPNTGTQSFPFDWPKNARIQAALYPGKNVDTDVNEAVKGR</sequence>
<evidence type="ECO:0000313" key="3">
    <source>
        <dbReference type="Proteomes" id="UP000316759"/>
    </source>
</evidence>
<proteinExistence type="predicted"/>
<feature type="region of interest" description="Disordered" evidence="1">
    <location>
        <begin position="232"/>
        <end position="251"/>
    </location>
</feature>
<evidence type="ECO:0000313" key="2">
    <source>
        <dbReference type="EMBL" id="TPP64717.1"/>
    </source>
</evidence>
<gene>
    <name evidence="2" type="ORF">FGIG_00380</name>
</gene>